<dbReference type="GO" id="GO:0005643">
    <property type="term" value="C:nuclear pore"/>
    <property type="evidence" value="ECO:0007669"/>
    <property type="project" value="UniProtKB-SubCell"/>
</dbReference>
<keyword evidence="1" id="KW-0509">mRNA transport</keyword>
<evidence type="ECO:0000313" key="2">
    <source>
        <dbReference type="EMBL" id="KAF9448700.1"/>
    </source>
</evidence>
<dbReference type="Proteomes" id="UP000807342">
    <property type="component" value="Unassembled WGS sequence"/>
</dbReference>
<comment type="function">
    <text evidence="1">Functions as a component of the nuclear pore complex (NPC).</text>
</comment>
<comment type="similarity">
    <text evidence="1">Belongs to the nucleoporin Nup84/Nup107 family.</text>
</comment>
<keyword evidence="1" id="KW-0813">Transport</keyword>
<sequence>MSDALHRSCADVLSVCQSAKDVLEALLDPELEFAAHLRQLCRDQLEEYEETCDDLFSNEELELLRLEENTWGLLQAVMSARKTEVPTRKTPRDLLNENPYTPTATIAQVLMDTSLLFAELVVARE</sequence>
<keyword evidence="1" id="KW-0811">Translocation</keyword>
<dbReference type="GO" id="GO:0031965">
    <property type="term" value="C:nuclear membrane"/>
    <property type="evidence" value="ECO:0007669"/>
    <property type="project" value="UniProtKB-SubCell"/>
</dbReference>
<dbReference type="OrthoDB" id="3027474at2759"/>
<keyword evidence="1" id="KW-0539">Nucleus</keyword>
<comment type="subunit">
    <text evidence="1">Part of the nuclear pore complex (NPC).</text>
</comment>
<dbReference type="AlphaFoldDB" id="A0A9P5XFS9"/>
<evidence type="ECO:0000256" key="1">
    <source>
        <dbReference type="RuleBase" id="RU365072"/>
    </source>
</evidence>
<accession>A0A9P5XFS9</accession>
<dbReference type="Pfam" id="PF04121">
    <property type="entry name" value="Nup84_Nup100"/>
    <property type="match status" value="1"/>
</dbReference>
<proteinExistence type="inferred from homology"/>
<keyword evidence="1" id="KW-0906">Nuclear pore complex</keyword>
<evidence type="ECO:0000313" key="3">
    <source>
        <dbReference type="Proteomes" id="UP000807342"/>
    </source>
</evidence>
<dbReference type="EMBL" id="MU151153">
    <property type="protein sequence ID" value="KAF9448700.1"/>
    <property type="molecule type" value="Genomic_DNA"/>
</dbReference>
<dbReference type="InterPro" id="IPR007252">
    <property type="entry name" value="Nup84/Nup107"/>
</dbReference>
<organism evidence="2 3">
    <name type="scientific">Macrolepiota fuliginosa MF-IS2</name>
    <dbReference type="NCBI Taxonomy" id="1400762"/>
    <lineage>
        <taxon>Eukaryota</taxon>
        <taxon>Fungi</taxon>
        <taxon>Dikarya</taxon>
        <taxon>Basidiomycota</taxon>
        <taxon>Agaricomycotina</taxon>
        <taxon>Agaricomycetes</taxon>
        <taxon>Agaricomycetidae</taxon>
        <taxon>Agaricales</taxon>
        <taxon>Agaricineae</taxon>
        <taxon>Agaricaceae</taxon>
        <taxon>Macrolepiota</taxon>
    </lineage>
</organism>
<keyword evidence="3" id="KW-1185">Reference proteome</keyword>
<protein>
    <recommendedName>
        <fullName evidence="1">Nuclear pore complex protein</fullName>
    </recommendedName>
</protein>
<name>A0A9P5XFS9_9AGAR</name>
<comment type="caution">
    <text evidence="2">The sequence shown here is derived from an EMBL/GenBank/DDBJ whole genome shotgun (WGS) entry which is preliminary data.</text>
</comment>
<comment type="subcellular location">
    <subcellularLocation>
        <location evidence="1">Nucleus</location>
        <location evidence="1">Nuclear pore complex</location>
    </subcellularLocation>
    <subcellularLocation>
        <location evidence="1">Nucleus membrane</location>
    </subcellularLocation>
</comment>
<reference evidence="2" key="1">
    <citation type="submission" date="2020-11" db="EMBL/GenBank/DDBJ databases">
        <authorList>
            <consortium name="DOE Joint Genome Institute"/>
            <person name="Ahrendt S."/>
            <person name="Riley R."/>
            <person name="Andreopoulos W."/>
            <person name="Labutti K."/>
            <person name="Pangilinan J."/>
            <person name="Ruiz-Duenas F.J."/>
            <person name="Barrasa J.M."/>
            <person name="Sanchez-Garcia M."/>
            <person name="Camarero S."/>
            <person name="Miyauchi S."/>
            <person name="Serrano A."/>
            <person name="Linde D."/>
            <person name="Babiker R."/>
            <person name="Drula E."/>
            <person name="Ayuso-Fernandez I."/>
            <person name="Pacheco R."/>
            <person name="Padilla G."/>
            <person name="Ferreira P."/>
            <person name="Barriuso J."/>
            <person name="Kellner H."/>
            <person name="Castanera R."/>
            <person name="Alfaro M."/>
            <person name="Ramirez L."/>
            <person name="Pisabarro A.G."/>
            <person name="Kuo A."/>
            <person name="Tritt A."/>
            <person name="Lipzen A."/>
            <person name="He G."/>
            <person name="Yan M."/>
            <person name="Ng V."/>
            <person name="Cullen D."/>
            <person name="Martin F."/>
            <person name="Rosso M.-N."/>
            <person name="Henrissat B."/>
            <person name="Hibbett D."/>
            <person name="Martinez A.T."/>
            <person name="Grigoriev I.V."/>
        </authorList>
    </citation>
    <scope>NUCLEOTIDE SEQUENCE</scope>
    <source>
        <strain evidence="2">MF-IS2</strain>
    </source>
</reference>
<keyword evidence="1" id="KW-0653">Protein transport</keyword>
<keyword evidence="1" id="KW-0472">Membrane</keyword>
<dbReference type="GO" id="GO:0015031">
    <property type="term" value="P:protein transport"/>
    <property type="evidence" value="ECO:0007669"/>
    <property type="project" value="UniProtKB-KW"/>
</dbReference>
<gene>
    <name evidence="2" type="ORF">P691DRAFT_759711</name>
</gene>
<dbReference type="GO" id="GO:0017056">
    <property type="term" value="F:structural constituent of nuclear pore"/>
    <property type="evidence" value="ECO:0007669"/>
    <property type="project" value="UniProtKB-UniRule"/>
</dbReference>